<dbReference type="EMBL" id="CP038141">
    <property type="protein sequence ID" value="QDH17779.1"/>
    <property type="molecule type" value="Genomic_DNA"/>
</dbReference>
<dbReference type="KEGG" id="ssam:E3D00_09520"/>
<evidence type="ECO:0000313" key="2">
    <source>
        <dbReference type="EMBL" id="QDH17779.1"/>
    </source>
</evidence>
<keyword evidence="1" id="KW-0732">Signal</keyword>
<dbReference type="AlphaFoldDB" id="A0A4Y6UJI1"/>
<gene>
    <name evidence="2" type="ORF">E3D00_09520</name>
</gene>
<reference evidence="2 3" key="1">
    <citation type="submission" date="2019-03" db="EMBL/GenBank/DDBJ databases">
        <title>The complete genome sequence of Swingsia samuiensis NBRC107927(T).</title>
        <authorList>
            <person name="Chua K.-O."/>
            <person name="Chan K.-G."/>
            <person name="See-Too W.-S."/>
        </authorList>
    </citation>
    <scope>NUCLEOTIDE SEQUENCE [LARGE SCALE GENOMIC DNA]</scope>
    <source>
        <strain evidence="2 3">AH83</strain>
    </source>
</reference>
<keyword evidence="3" id="KW-1185">Reference proteome</keyword>
<feature type="chain" id="PRO_5021294630" description="Lipoprotein" evidence="1">
    <location>
        <begin position="22"/>
        <end position="250"/>
    </location>
</feature>
<evidence type="ECO:0000313" key="3">
    <source>
        <dbReference type="Proteomes" id="UP000316313"/>
    </source>
</evidence>
<accession>A0A4Y6UJI1</accession>
<dbReference type="PROSITE" id="PS51257">
    <property type="entry name" value="PROKAR_LIPOPROTEIN"/>
    <property type="match status" value="1"/>
</dbReference>
<protein>
    <recommendedName>
        <fullName evidence="4">Lipoprotein</fullName>
    </recommendedName>
</protein>
<evidence type="ECO:0000256" key="1">
    <source>
        <dbReference type="SAM" id="SignalP"/>
    </source>
</evidence>
<dbReference type="Proteomes" id="UP000316313">
    <property type="component" value="Chromosome"/>
</dbReference>
<dbReference type="RefSeq" id="WP_141462050.1">
    <property type="nucleotide sequence ID" value="NZ_CP038141.1"/>
</dbReference>
<feature type="signal peptide" evidence="1">
    <location>
        <begin position="1"/>
        <end position="21"/>
    </location>
</feature>
<proteinExistence type="predicted"/>
<name>A0A4Y6UJI1_9PROT</name>
<sequence>MRTKKTVIAALCFWGNLFLLGCSEVKTTSYIQAVSIPNGIQKSDRIYLTWIPQINDITASNYSSWLSRFDKAIEKSGFLNLNDKLETQYWTELAKKEIIGKGFKVVNNINDATILIFIGFYINKGEVEKYTYHNPIYGITGYSGTTTSGSANQFGDNLYYTENTSSHPIYGITGYNNGIDYRTIFSKIGFSFAYRASSQEKPVRIYRALLGSADECGILPLLIPNFTKSIFSNFPNNENEMIKLPLASKC</sequence>
<organism evidence="2 3">
    <name type="scientific">Swingsia samuiensis</name>
    <dbReference type="NCBI Taxonomy" id="1293412"/>
    <lineage>
        <taxon>Bacteria</taxon>
        <taxon>Pseudomonadati</taxon>
        <taxon>Pseudomonadota</taxon>
        <taxon>Alphaproteobacteria</taxon>
        <taxon>Acetobacterales</taxon>
        <taxon>Acetobacteraceae</taxon>
        <taxon>Swingsia</taxon>
    </lineage>
</organism>
<evidence type="ECO:0008006" key="4">
    <source>
        <dbReference type="Google" id="ProtNLM"/>
    </source>
</evidence>